<accession>A0A8J5XJ32</accession>
<evidence type="ECO:0000259" key="7">
    <source>
        <dbReference type="Pfam" id="PF12341"/>
    </source>
</evidence>
<dbReference type="EMBL" id="JAGTXO010000021">
    <property type="protein sequence ID" value="KAG8462212.1"/>
    <property type="molecule type" value="Genomic_DNA"/>
</dbReference>
<dbReference type="PANTHER" id="PTHR19932">
    <property type="entry name" value="WD REPEAT AND HMG-BOX DNA BINDING PROTEIN"/>
    <property type="match status" value="1"/>
</dbReference>
<dbReference type="GO" id="GO:0043596">
    <property type="term" value="C:nuclear replication fork"/>
    <property type="evidence" value="ECO:0007669"/>
    <property type="project" value="TreeGrafter"/>
</dbReference>
<evidence type="ECO:0000256" key="4">
    <source>
        <dbReference type="ARBA" id="ARBA00023242"/>
    </source>
</evidence>
<evidence type="ECO:0000259" key="8">
    <source>
        <dbReference type="Pfam" id="PF20946"/>
    </source>
</evidence>
<dbReference type="Proteomes" id="UP000751190">
    <property type="component" value="Unassembled WGS sequence"/>
</dbReference>
<feature type="repeat" description="WD" evidence="5">
    <location>
        <begin position="133"/>
        <end position="174"/>
    </location>
</feature>
<feature type="domain" description="WDHD1 first WD40" evidence="9">
    <location>
        <begin position="7"/>
        <end position="295"/>
    </location>
</feature>
<keyword evidence="2 5" id="KW-0853">WD repeat</keyword>
<name>A0A8J5XJ32_DIALT</name>
<evidence type="ECO:0000256" key="1">
    <source>
        <dbReference type="ARBA" id="ARBA00004123"/>
    </source>
</evidence>
<dbReference type="GO" id="GO:0006281">
    <property type="term" value="P:DNA repair"/>
    <property type="evidence" value="ECO:0007669"/>
    <property type="project" value="TreeGrafter"/>
</dbReference>
<dbReference type="InterPro" id="IPR036322">
    <property type="entry name" value="WD40_repeat_dom_sf"/>
</dbReference>
<feature type="region of interest" description="Disordered" evidence="6">
    <location>
        <begin position="350"/>
        <end position="399"/>
    </location>
</feature>
<dbReference type="GO" id="GO:0000278">
    <property type="term" value="P:mitotic cell cycle"/>
    <property type="evidence" value="ECO:0007669"/>
    <property type="project" value="TreeGrafter"/>
</dbReference>
<evidence type="ECO:0008006" key="12">
    <source>
        <dbReference type="Google" id="ProtNLM"/>
    </source>
</evidence>
<reference evidence="10" key="1">
    <citation type="submission" date="2021-05" db="EMBL/GenBank/DDBJ databases">
        <title>The genome of the haptophyte Pavlova lutheri (Diacronema luteri, Pavlovales) - a model for lipid biosynthesis in eukaryotic algae.</title>
        <authorList>
            <person name="Hulatt C.J."/>
            <person name="Posewitz M.C."/>
        </authorList>
    </citation>
    <scope>NUCLEOTIDE SEQUENCE</scope>
    <source>
        <strain evidence="10">NIVA-4/92</strain>
    </source>
</reference>
<feature type="compositionally biased region" description="Low complexity" evidence="6">
    <location>
        <begin position="892"/>
        <end position="901"/>
    </location>
</feature>
<dbReference type="InterPro" id="IPR001680">
    <property type="entry name" value="WD40_rpt"/>
</dbReference>
<dbReference type="PROSITE" id="PS50082">
    <property type="entry name" value="WD_REPEATS_2"/>
    <property type="match status" value="4"/>
</dbReference>
<feature type="repeat" description="WD" evidence="5">
    <location>
        <begin position="273"/>
        <end position="298"/>
    </location>
</feature>
<dbReference type="PANTHER" id="PTHR19932:SF10">
    <property type="entry name" value="WD REPEAT AND HMG-BOX DNA-BINDING PROTEIN 1"/>
    <property type="match status" value="1"/>
</dbReference>
<organism evidence="10 11">
    <name type="scientific">Diacronema lutheri</name>
    <name type="common">Unicellular marine alga</name>
    <name type="synonym">Monochrysis lutheri</name>
    <dbReference type="NCBI Taxonomy" id="2081491"/>
    <lineage>
        <taxon>Eukaryota</taxon>
        <taxon>Haptista</taxon>
        <taxon>Haptophyta</taxon>
        <taxon>Pavlovophyceae</taxon>
        <taxon>Pavlovales</taxon>
        <taxon>Pavlovaceae</taxon>
        <taxon>Diacronema</taxon>
    </lineage>
</organism>
<evidence type="ECO:0000256" key="3">
    <source>
        <dbReference type="ARBA" id="ARBA00022737"/>
    </source>
</evidence>
<evidence type="ECO:0000313" key="11">
    <source>
        <dbReference type="Proteomes" id="UP000751190"/>
    </source>
</evidence>
<keyword evidence="3" id="KW-0677">Repeat</keyword>
<dbReference type="OMA" id="RYAHTNG"/>
<dbReference type="Pfam" id="PF24817">
    <property type="entry name" value="WD40_WDHD1_1st"/>
    <property type="match status" value="1"/>
</dbReference>
<dbReference type="Pfam" id="PF12341">
    <property type="entry name" value="Mcl1_mid"/>
    <property type="match status" value="1"/>
</dbReference>
<dbReference type="GO" id="GO:0003682">
    <property type="term" value="F:chromatin binding"/>
    <property type="evidence" value="ECO:0007669"/>
    <property type="project" value="TreeGrafter"/>
</dbReference>
<sequence length="1026" mass="106877">MSKPTTRFAHMEGKTVLCYSPDGGHIITGGADHAVRVFDVSKLAAEPRAIEHHSDAVTALAISANGERLVTGCEDNMVALFDFPSGEFTGNATRSQTPVCDVAFSPTGAFVAAACDDGNIRHVAHETNQLTMLKGHRDAVLHLAYDPLGRYLASSSADGNVRIWTTDDGACAHHLLHGYGKLARGGEETSAPAWHPEGTLLAVPTPRGIRLLARGTWAADGTLSGEGSCAEQTRCAFASSGLYLAAFGLDRQLFVWDVREKHTLANVRCDAPITSLAWSPVHNALAYATADGTMAVWDGVVPSHFPHPAIATHAEHAKGGAAGGGAGGADDNEDALDAAILEALGDADADPAELAPTPAPARAAAGARAARAPPPAAAAAPPARRRLQATAEGGDDDDDVDDMLGLESKEAKAAELAELEMAIAREERLRALRDGQRAARAAGARARRRGELRAGLVEVTFADADRGRSLPGKVDPYHSSMAALSEDGAVFAAEAANGRPATVWYWSFASWAGNSDWLAQLPPGEEPTAVAHGFRFVAVASSARLVRVFSDTGRPLAMWTARSAVVALAAADDMLAVVEHGARGALVTDQSLVVSSYSLADARRVRRLRERPVALSEGSTLAWLGFSHDGALTAVDSAGIVRSAMSAWDYEWLPVLDTASSRKSKAERLWVIGLDETQLLCVHCKGSTAGGLDFPTVLPRPVLASLPLALPVAHVDGSPAELDAAALLLAARLEQRRDALRAAPTDDAAAEIAADVLKHVGSMDRNTLMLMQPACATSRAARALDLASQLRTPRALEASVRLAQHHRQMQLAERIALLMRVTFAGGAPSEDELLFDAPLEHGPYADAAHVAPPLLPARAPPARLASSDPFAPARPSDSTGELRRLAAERAAARAAGGPAADEAADDEEGEGGGDEREPGWVHEQAAEAARARAASARAPMRQMQLAAGAAAGLVGGAARAQNPFAKPPSDAHAATMATPGAGKDVLGKLQALNAQPASAGAVDALGVKRKTGMTLPPGKRVSKAFG</sequence>
<feature type="region of interest" description="Disordered" evidence="6">
    <location>
        <begin position="859"/>
        <end position="919"/>
    </location>
</feature>
<feature type="repeat" description="WD" evidence="5">
    <location>
        <begin position="50"/>
        <end position="91"/>
    </location>
</feature>
<dbReference type="Gene3D" id="2.130.10.10">
    <property type="entry name" value="YVTN repeat-like/Quinoprotein amine dehydrogenase"/>
    <property type="match status" value="2"/>
</dbReference>
<dbReference type="InterPro" id="IPR015943">
    <property type="entry name" value="WD40/YVTN_repeat-like_dom_sf"/>
</dbReference>
<feature type="repeat" description="WD" evidence="5">
    <location>
        <begin position="7"/>
        <end position="41"/>
    </location>
</feature>
<dbReference type="PROSITE" id="PS50294">
    <property type="entry name" value="WD_REPEATS_REGION"/>
    <property type="match status" value="2"/>
</dbReference>
<dbReference type="AlphaFoldDB" id="A0A8J5XJ32"/>
<evidence type="ECO:0000256" key="2">
    <source>
        <dbReference type="ARBA" id="ARBA00022574"/>
    </source>
</evidence>
<dbReference type="SUPFAM" id="SSF50978">
    <property type="entry name" value="WD40 repeat-like"/>
    <property type="match status" value="1"/>
</dbReference>
<feature type="domain" description="WDHD1/CFT4 second beta-propeller" evidence="7">
    <location>
        <begin position="456"/>
        <end position="712"/>
    </location>
</feature>
<evidence type="ECO:0000259" key="9">
    <source>
        <dbReference type="Pfam" id="PF24817"/>
    </source>
</evidence>
<protein>
    <recommendedName>
        <fullName evidence="12">Minichromosome loss protein Mcl1 middle region domain-containing protein</fullName>
    </recommendedName>
</protein>
<gene>
    <name evidence="10" type="ORF">KFE25_012032</name>
</gene>
<feature type="compositionally biased region" description="Low complexity" evidence="6">
    <location>
        <begin position="352"/>
        <end position="382"/>
    </location>
</feature>
<feature type="domain" description="WDHD1/CFT4 helical bundle" evidence="8">
    <location>
        <begin position="755"/>
        <end position="820"/>
    </location>
</feature>
<dbReference type="CDD" id="cd00200">
    <property type="entry name" value="WD40"/>
    <property type="match status" value="1"/>
</dbReference>
<dbReference type="InterPro" id="IPR057646">
    <property type="entry name" value="WD40_WDHD1_1st"/>
</dbReference>
<feature type="compositionally biased region" description="Acidic residues" evidence="6">
    <location>
        <begin position="902"/>
        <end position="912"/>
    </location>
</feature>
<keyword evidence="4" id="KW-0539">Nucleus</keyword>
<proteinExistence type="predicted"/>
<keyword evidence="11" id="KW-1185">Reference proteome</keyword>
<dbReference type="GO" id="GO:0006261">
    <property type="term" value="P:DNA-templated DNA replication"/>
    <property type="evidence" value="ECO:0007669"/>
    <property type="project" value="TreeGrafter"/>
</dbReference>
<dbReference type="InterPro" id="IPR022100">
    <property type="entry name" value="WDHD1/CFT4_beta-prop_2nd"/>
</dbReference>
<feature type="compositionally biased region" description="Basic and acidic residues" evidence="6">
    <location>
        <begin position="880"/>
        <end position="891"/>
    </location>
</feature>
<dbReference type="OrthoDB" id="427368at2759"/>
<dbReference type="SMART" id="SM00320">
    <property type="entry name" value="WD40"/>
    <property type="match status" value="6"/>
</dbReference>
<comment type="subcellular location">
    <subcellularLocation>
        <location evidence="1">Nucleus</location>
    </subcellularLocation>
</comment>
<evidence type="ECO:0000256" key="6">
    <source>
        <dbReference type="SAM" id="MobiDB-lite"/>
    </source>
</evidence>
<dbReference type="InterPro" id="IPR048591">
    <property type="entry name" value="WDHD1/CFT4_hel"/>
</dbReference>
<dbReference type="Pfam" id="PF20946">
    <property type="entry name" value="Ctf4_C"/>
    <property type="match status" value="1"/>
</dbReference>
<comment type="caution">
    <text evidence="10">The sequence shown here is derived from an EMBL/GenBank/DDBJ whole genome shotgun (WGS) entry which is preliminary data.</text>
</comment>
<evidence type="ECO:0000256" key="5">
    <source>
        <dbReference type="PROSITE-ProRule" id="PRU00221"/>
    </source>
</evidence>
<evidence type="ECO:0000313" key="10">
    <source>
        <dbReference type="EMBL" id="KAG8462212.1"/>
    </source>
</evidence>